<reference evidence="3" key="1">
    <citation type="journal article" date="2017" name="BMC Genomics">
        <title>Gapless genome assembly of Colletotrichum higginsianum reveals chromosome structure and association of transposable elements with secondary metabolite gene clusters.</title>
        <authorList>
            <person name="Dallery J.-F."/>
            <person name="Lapalu N."/>
            <person name="Zampounis A."/>
            <person name="Pigne S."/>
            <person name="Luyten I."/>
            <person name="Amselem J."/>
            <person name="Wittenberg A.H.J."/>
            <person name="Zhou S."/>
            <person name="de Queiroz M.V."/>
            <person name="Robin G.P."/>
            <person name="Auger A."/>
            <person name="Hainaut M."/>
            <person name="Henrissat B."/>
            <person name="Kim K.-T."/>
            <person name="Lee Y.-H."/>
            <person name="Lespinet O."/>
            <person name="Schwartz D.C."/>
            <person name="Thon M.R."/>
            <person name="O'Connell R.J."/>
        </authorList>
    </citation>
    <scope>NUCLEOTIDE SEQUENCE [LARGE SCALE GENOMIC DNA]</scope>
    <source>
        <strain evidence="3">IMI 349063</strain>
    </source>
</reference>
<dbReference type="RefSeq" id="XP_018156998.1">
    <property type="nucleotide sequence ID" value="XM_018302220.1"/>
</dbReference>
<organism evidence="2 3">
    <name type="scientific">Colletotrichum higginsianum (strain IMI 349063)</name>
    <name type="common">Crucifer anthracnose fungus</name>
    <dbReference type="NCBI Taxonomy" id="759273"/>
    <lineage>
        <taxon>Eukaryota</taxon>
        <taxon>Fungi</taxon>
        <taxon>Dikarya</taxon>
        <taxon>Ascomycota</taxon>
        <taxon>Pezizomycotina</taxon>
        <taxon>Sordariomycetes</taxon>
        <taxon>Hypocreomycetidae</taxon>
        <taxon>Glomerellales</taxon>
        <taxon>Glomerellaceae</taxon>
        <taxon>Colletotrichum</taxon>
        <taxon>Colletotrichum destructivum species complex</taxon>
    </lineage>
</organism>
<dbReference type="Proteomes" id="UP000092177">
    <property type="component" value="Chromosome 5"/>
</dbReference>
<comment type="caution">
    <text evidence="2">The sequence shown here is derived from an EMBL/GenBank/DDBJ whole genome shotgun (WGS) entry which is preliminary data.</text>
</comment>
<sequence length="181" mass="20123">MPGWATREGVRDVKKRWKVRCLSRQQLRPSGQPSFAVESGEWSSGDRQTDDPSVLLRVAETDRPTPRRNDRSTRWQAQVRDAAGTGKNLIGHWQRPKPYPALRHAPLHCICTSTSTSTTVTTSQRPGPALSKATGLCSDDTGAGSLLRPGFGSHCRVLRRRRMGREAASSRPRQVRLAEVE</sequence>
<feature type="region of interest" description="Disordered" evidence="1">
    <location>
        <begin position="24"/>
        <end position="76"/>
    </location>
</feature>
<evidence type="ECO:0000256" key="1">
    <source>
        <dbReference type="SAM" id="MobiDB-lite"/>
    </source>
</evidence>
<proteinExistence type="predicted"/>
<dbReference type="AlphaFoldDB" id="A0A1B7Y926"/>
<dbReference type="VEuPathDB" id="FungiDB:CH63R_07245"/>
<feature type="compositionally biased region" description="Polar residues" evidence="1">
    <location>
        <begin position="24"/>
        <end position="33"/>
    </location>
</feature>
<evidence type="ECO:0000313" key="2">
    <source>
        <dbReference type="EMBL" id="OBR08480.1"/>
    </source>
</evidence>
<protein>
    <submittedName>
        <fullName evidence="2">Uncharacterized protein</fullName>
    </submittedName>
</protein>
<accession>A0A1B7Y926</accession>
<keyword evidence="3" id="KW-1185">Reference proteome</keyword>
<dbReference type="EMBL" id="LTAN01000005">
    <property type="protein sequence ID" value="OBR08480.1"/>
    <property type="molecule type" value="Genomic_DNA"/>
</dbReference>
<dbReference type="KEGG" id="chig:CH63R_07245"/>
<gene>
    <name evidence="2" type="ORF">CH63R_07245</name>
</gene>
<feature type="compositionally biased region" description="Basic and acidic residues" evidence="1">
    <location>
        <begin position="59"/>
        <end position="73"/>
    </location>
</feature>
<dbReference type="GeneID" id="28866327"/>
<evidence type="ECO:0000313" key="3">
    <source>
        <dbReference type="Proteomes" id="UP000092177"/>
    </source>
</evidence>
<name>A0A1B7Y926_COLHI</name>